<name>A0A1W1UTQ0_9DEIO</name>
<keyword evidence="2" id="KW-1185">Reference proteome</keyword>
<sequence>MGRRWCPRHAGVTSPNDLTDAGWNVLQPLTPPESLVGRPRKWSLQEILASIFSVLRGGRGLAGDGLTIFPPGKQPTTRTGCGGGKACGKRCRSNCVKVVRVREGRPETPSAGMIDSQSVITTEAGGHVVTTAVRRSMDGSVICSWIRPASSWRSKCMKRTSFLRAGAVLLLRGGAKCFSPNEAPVGGCGIHRKTGRRTGNVSRLDAGDREASLVRTAEHLGTERRTSTTCGGARGICGVETAPGRGADLCLALEIQAHGQGR</sequence>
<evidence type="ECO:0000313" key="1">
    <source>
        <dbReference type="EMBL" id="SMB84482.1"/>
    </source>
</evidence>
<protein>
    <submittedName>
        <fullName evidence="1">Putative transposase of IS4/5 family</fullName>
    </submittedName>
</protein>
<proteinExistence type="predicted"/>
<gene>
    <name evidence="1" type="ORF">SAMN00790413_05150</name>
</gene>
<reference evidence="1 2" key="1">
    <citation type="submission" date="2017-04" db="EMBL/GenBank/DDBJ databases">
        <authorList>
            <person name="Afonso C.L."/>
            <person name="Miller P.J."/>
            <person name="Scott M.A."/>
            <person name="Spackman E."/>
            <person name="Goraichik I."/>
            <person name="Dimitrov K.M."/>
            <person name="Suarez D.L."/>
            <person name="Swayne D.E."/>
        </authorList>
    </citation>
    <scope>NUCLEOTIDE SEQUENCE [LARGE SCALE GENOMIC DNA]</scope>
    <source>
        <strain evidence="1 2">KR-140</strain>
    </source>
</reference>
<dbReference type="Proteomes" id="UP000192582">
    <property type="component" value="Unassembled WGS sequence"/>
</dbReference>
<dbReference type="STRING" id="695939.SAMN00790413_05150"/>
<organism evidence="1 2">
    <name type="scientific">Deinococcus hopiensis KR-140</name>
    <dbReference type="NCBI Taxonomy" id="695939"/>
    <lineage>
        <taxon>Bacteria</taxon>
        <taxon>Thermotogati</taxon>
        <taxon>Deinococcota</taxon>
        <taxon>Deinococci</taxon>
        <taxon>Deinococcales</taxon>
        <taxon>Deinococcaceae</taxon>
        <taxon>Deinococcus</taxon>
    </lineage>
</organism>
<evidence type="ECO:0000313" key="2">
    <source>
        <dbReference type="Proteomes" id="UP000192582"/>
    </source>
</evidence>
<dbReference type="EMBL" id="FWWU01000007">
    <property type="protein sequence ID" value="SMB84482.1"/>
    <property type="molecule type" value="Genomic_DNA"/>
</dbReference>
<accession>A0A1W1UTQ0</accession>
<dbReference type="AlphaFoldDB" id="A0A1W1UTQ0"/>